<comment type="cofactor">
    <cofactor evidence="1">
        <name>FAD</name>
        <dbReference type="ChEBI" id="CHEBI:57692"/>
    </cofactor>
</comment>
<evidence type="ECO:0000256" key="2">
    <source>
        <dbReference type="ARBA" id="ARBA00011355"/>
    </source>
</evidence>
<dbReference type="OrthoDB" id="9781325at2"/>
<name>A0A4R2H7K6_9ACTN</name>
<evidence type="ECO:0000256" key="4">
    <source>
        <dbReference type="ARBA" id="ARBA00042002"/>
    </source>
</evidence>
<dbReference type="Gene3D" id="3.40.50.1220">
    <property type="entry name" value="TPP-binding domain"/>
    <property type="match status" value="1"/>
</dbReference>
<evidence type="ECO:0000256" key="3">
    <source>
        <dbReference type="ARBA" id="ARBA00025649"/>
    </source>
</evidence>
<evidence type="ECO:0000313" key="7">
    <source>
        <dbReference type="Proteomes" id="UP000294508"/>
    </source>
</evidence>
<keyword evidence="7" id="KW-1185">Reference proteome</keyword>
<dbReference type="InterPro" id="IPR029035">
    <property type="entry name" value="DHS-like_NAD/FAD-binding_dom"/>
</dbReference>
<dbReference type="SUPFAM" id="SSF52467">
    <property type="entry name" value="DHS-like NAD/FAD-binding domain"/>
    <property type="match status" value="1"/>
</dbReference>
<dbReference type="InterPro" id="IPR014729">
    <property type="entry name" value="Rossmann-like_a/b/a_fold"/>
</dbReference>
<dbReference type="EMBL" id="SLWN01000010">
    <property type="protein sequence ID" value="TCO22249.1"/>
    <property type="molecule type" value="Genomic_DNA"/>
</dbReference>
<comment type="function">
    <text evidence="3">The electron transfer flavoprotein serves as a specific electron acceptor for other dehydrogenases. It transfers the electrons to the main respiratory chain via ETF-ubiquinone oxidoreductase (ETF dehydrogenase).</text>
</comment>
<dbReference type="InterPro" id="IPR012255">
    <property type="entry name" value="ETF_b"/>
</dbReference>
<evidence type="ECO:0000259" key="5">
    <source>
        <dbReference type="SMART" id="SM00893"/>
    </source>
</evidence>
<dbReference type="RefSeq" id="WP_158441263.1">
    <property type="nucleotide sequence ID" value="NZ_SLWN01000010.1"/>
</dbReference>
<feature type="domain" description="Electron transfer flavoprotein alpha/beta-subunit N-terminal" evidence="5">
    <location>
        <begin position="22"/>
        <end position="215"/>
    </location>
</feature>
<organism evidence="6 7">
    <name type="scientific">Kribbella steppae</name>
    <dbReference type="NCBI Taxonomy" id="2512223"/>
    <lineage>
        <taxon>Bacteria</taxon>
        <taxon>Bacillati</taxon>
        <taxon>Actinomycetota</taxon>
        <taxon>Actinomycetes</taxon>
        <taxon>Propionibacteriales</taxon>
        <taxon>Kribbellaceae</taxon>
        <taxon>Kribbella</taxon>
    </lineage>
</organism>
<accession>A0A4R2H7K6</accession>
<dbReference type="AlphaFoldDB" id="A0A4R2H7K6"/>
<dbReference type="PANTHER" id="PTHR21294">
    <property type="entry name" value="ELECTRON TRANSFER FLAVOPROTEIN BETA-SUBUNIT"/>
    <property type="match status" value="1"/>
</dbReference>
<protein>
    <recommendedName>
        <fullName evidence="4">Electron transfer flavoprotein small subunit</fullName>
    </recommendedName>
</protein>
<dbReference type="Gene3D" id="3.40.50.620">
    <property type="entry name" value="HUPs"/>
    <property type="match status" value="2"/>
</dbReference>
<dbReference type="Pfam" id="PF01012">
    <property type="entry name" value="ETF"/>
    <property type="match status" value="2"/>
</dbReference>
<proteinExistence type="predicted"/>
<evidence type="ECO:0000313" key="6">
    <source>
        <dbReference type="EMBL" id="TCO22249.1"/>
    </source>
</evidence>
<dbReference type="SUPFAM" id="SSF52402">
    <property type="entry name" value="Adenine nucleotide alpha hydrolases-like"/>
    <property type="match status" value="2"/>
</dbReference>
<comment type="caution">
    <text evidence="6">The sequence shown here is derived from an EMBL/GenBank/DDBJ whole genome shotgun (WGS) entry which is preliminary data.</text>
</comment>
<gene>
    <name evidence="6" type="ORF">EV652_110234</name>
</gene>
<comment type="subunit">
    <text evidence="2">Heterodimer of an alpha and a beta subunit.</text>
</comment>
<dbReference type="PANTHER" id="PTHR21294:SF17">
    <property type="entry name" value="PROTEIN FIXA"/>
    <property type="match status" value="1"/>
</dbReference>
<evidence type="ECO:0000256" key="1">
    <source>
        <dbReference type="ARBA" id="ARBA00001974"/>
    </source>
</evidence>
<dbReference type="Pfam" id="PF00766">
    <property type="entry name" value="ETF_alpha"/>
    <property type="match status" value="1"/>
</dbReference>
<dbReference type="InterPro" id="IPR014731">
    <property type="entry name" value="ETF_asu_C"/>
</dbReference>
<sequence>MRITALIKQVPKGDHSGRLDADGRLERAGAVTEMNPWCRRAVAQAVRLAADSGGRSTAITMGPPAAADVLREALAWGVDDALHLTDPALAGSDCLITARALAATIAVLDDRPDLILVGASSVDGSTGAVGAMLAELLGVPFTGPVLTLEPHTSGTTTRLRTTVQYDTGIEDVDVQLPAVVAVAERSCNPCKAPAETWPTGDTIRRVTTSDLPPGRWGLHGSPTKVANVHPASLTRDPVIFRGRPETQVTRAITELIARGCFEAPHAESAEPVPSAQLPGGSEVVVLVGPGPSAGTQALLGAAASLAAEVGGSVTAVRTEQSSDDLARWGADAVVTLTGDEPRPVAESLVKWMADREPWAVLGAALPWDREVLARLAVATGAGLMSDLVSLNINGTHLAGLKPSGGGTLAEIVSHGSPQIATLRTGLLPLRTPRADRPLDDHTLHVPADPAVRRAERRTGSEGDALDRADVVIGVGRGVAPERYAELEPMRVLLGAELAATRKVTDEGWLPHGRQLGITGRSVAPRMYFAVGLSGNLNHLAGASRAGTVLAINTDPAAEVFAHCDVGLVADWREVMPHLVEGLRNRVSAREAG</sequence>
<dbReference type="Proteomes" id="UP000294508">
    <property type="component" value="Unassembled WGS sequence"/>
</dbReference>
<dbReference type="InterPro" id="IPR014730">
    <property type="entry name" value="ETF_a/b_N"/>
</dbReference>
<reference evidence="6 7" key="1">
    <citation type="journal article" date="2015" name="Stand. Genomic Sci.">
        <title>Genomic Encyclopedia of Bacterial and Archaeal Type Strains, Phase III: the genomes of soil and plant-associated and newly described type strains.</title>
        <authorList>
            <person name="Whitman W.B."/>
            <person name="Woyke T."/>
            <person name="Klenk H.P."/>
            <person name="Zhou Y."/>
            <person name="Lilburn T.G."/>
            <person name="Beck B.J."/>
            <person name="De Vos P."/>
            <person name="Vandamme P."/>
            <person name="Eisen J.A."/>
            <person name="Garrity G."/>
            <person name="Hugenholtz P."/>
            <person name="Kyrpides N.C."/>
        </authorList>
    </citation>
    <scope>NUCLEOTIDE SEQUENCE [LARGE SCALE GENOMIC DNA]</scope>
    <source>
        <strain evidence="6 7">VKM Ac-2572</strain>
    </source>
</reference>
<dbReference type="SMART" id="SM00893">
    <property type="entry name" value="ETF"/>
    <property type="match status" value="1"/>
</dbReference>
<dbReference type="GO" id="GO:0009055">
    <property type="term" value="F:electron transfer activity"/>
    <property type="evidence" value="ECO:0007669"/>
    <property type="project" value="InterPro"/>
</dbReference>